<dbReference type="PANTHER" id="PTHR43825">
    <property type="entry name" value="PYRUVATE DEHYDROGENASE E1 COMPONENT"/>
    <property type="match status" value="1"/>
</dbReference>
<dbReference type="SUPFAM" id="SSF52518">
    <property type="entry name" value="Thiamin diphosphate-binding fold (THDP-binding)"/>
    <property type="match status" value="1"/>
</dbReference>
<dbReference type="PANTHER" id="PTHR43825:SF3">
    <property type="entry name" value="PYRUVATE DEHYDROGENASE E1 COMPONENT"/>
    <property type="match status" value="1"/>
</dbReference>
<gene>
    <name evidence="3" type="ORF">UFOPK2992_00519</name>
</gene>
<organism evidence="3">
    <name type="scientific">freshwater metagenome</name>
    <dbReference type="NCBI Taxonomy" id="449393"/>
    <lineage>
        <taxon>unclassified sequences</taxon>
        <taxon>metagenomes</taxon>
        <taxon>ecological metagenomes</taxon>
    </lineage>
</organism>
<dbReference type="InterPro" id="IPR009014">
    <property type="entry name" value="Transketo_C/PFOR_II"/>
</dbReference>
<evidence type="ECO:0000259" key="2">
    <source>
        <dbReference type="Pfam" id="PF22613"/>
    </source>
</evidence>
<dbReference type="Pfam" id="PF17831">
    <property type="entry name" value="PDH_E1_M"/>
    <property type="match status" value="1"/>
</dbReference>
<dbReference type="InterPro" id="IPR041621">
    <property type="entry name" value="PDH_E1_M"/>
</dbReference>
<protein>
    <submittedName>
        <fullName evidence="3">Unannotated protein</fullName>
    </submittedName>
</protein>
<feature type="domain" description="Pyruvate dehydrogenase E1 component middle" evidence="1">
    <location>
        <begin position="58"/>
        <end position="281"/>
    </location>
</feature>
<sequence length="472" mass="51674">MFLRDEIPDTAFDNGALPYYRPPEDSVEYQYMIERRRALGGSIPRRVIKTRRALDLPDDAAFNELRAGSADAAVSTTMGFTRLLRSLCRDPHIGQRIVPIVPDEARTFGMDGLFRELKIYASQGQKYEPVDHDLLQSYAESSDGQILEEGITEAGSLASFIAAGTAYATRGVPMVPFYTFYSMFGFQRVGDLIWQAADARTKGFLLGATAGRTTLMGEGLQHQDGHSLVLASTVPACQAYDPAFAYEVAAIVRAGLHRMYGPQSDDVFYYLTLYNETYAMPAIPQRDGIDAEIVRGLYRFAEAPAADLRATLLFSGSAQGAVRAAAADLLRLYGVGAELWSATSYKALREEALATERWNRLHPESAPQVPVVTRLLHQSPGPIIATTDFMKAVPDQIARFVSGRQFISLGTDGMGRSDTREALRHHFEVDAGHIVVATLSALAATGSLQPAVVADAIRRYSINPEAPDPTHM</sequence>
<dbReference type="AlphaFoldDB" id="A0A6J6X436"/>
<accession>A0A6J6X436</accession>
<reference evidence="3" key="1">
    <citation type="submission" date="2020-05" db="EMBL/GenBank/DDBJ databases">
        <authorList>
            <person name="Chiriac C."/>
            <person name="Salcher M."/>
            <person name="Ghai R."/>
            <person name="Kavagutti S V."/>
        </authorList>
    </citation>
    <scope>NUCLEOTIDE SEQUENCE</scope>
</reference>
<dbReference type="Gene3D" id="3.40.50.920">
    <property type="match status" value="1"/>
</dbReference>
<proteinExistence type="predicted"/>
<dbReference type="SUPFAM" id="SSF52922">
    <property type="entry name" value="TK C-terminal domain-like"/>
    <property type="match status" value="1"/>
</dbReference>
<feature type="domain" description="Transketolase-like C-terminal" evidence="2">
    <location>
        <begin position="296"/>
        <end position="430"/>
    </location>
</feature>
<dbReference type="Gene3D" id="3.40.50.970">
    <property type="match status" value="1"/>
</dbReference>
<evidence type="ECO:0000313" key="3">
    <source>
        <dbReference type="EMBL" id="CAB4792110.1"/>
    </source>
</evidence>
<dbReference type="Pfam" id="PF22613">
    <property type="entry name" value="Transketolase_C_1"/>
    <property type="match status" value="1"/>
</dbReference>
<name>A0A6J6X436_9ZZZZ</name>
<dbReference type="InterPro" id="IPR051157">
    <property type="entry name" value="PDH/Transketolase"/>
</dbReference>
<evidence type="ECO:0000259" key="1">
    <source>
        <dbReference type="Pfam" id="PF17831"/>
    </source>
</evidence>
<dbReference type="EMBL" id="CAFAAI010000067">
    <property type="protein sequence ID" value="CAB4792110.1"/>
    <property type="molecule type" value="Genomic_DNA"/>
</dbReference>
<dbReference type="InterPro" id="IPR055152">
    <property type="entry name" value="Transketolase-like_C_2"/>
</dbReference>
<dbReference type="InterPro" id="IPR029061">
    <property type="entry name" value="THDP-binding"/>
</dbReference>